<feature type="compositionally biased region" description="Basic residues" evidence="1">
    <location>
        <begin position="262"/>
        <end position="272"/>
    </location>
</feature>
<gene>
    <name evidence="2" type="ORF">AVDCRST_MAG54-3989</name>
</gene>
<feature type="non-terminal residue" evidence="2">
    <location>
        <position position="350"/>
    </location>
</feature>
<keyword evidence="2" id="KW-0378">Hydrolase</keyword>
<feature type="compositionally biased region" description="Basic residues" evidence="1">
    <location>
        <begin position="8"/>
        <end position="19"/>
    </location>
</feature>
<organism evidence="2">
    <name type="scientific">uncultured Actinomycetospora sp</name>
    <dbReference type="NCBI Taxonomy" id="1135996"/>
    <lineage>
        <taxon>Bacteria</taxon>
        <taxon>Bacillati</taxon>
        <taxon>Actinomycetota</taxon>
        <taxon>Actinomycetes</taxon>
        <taxon>Pseudonocardiales</taxon>
        <taxon>Pseudonocardiaceae</taxon>
        <taxon>Actinomycetospora</taxon>
        <taxon>environmental samples</taxon>
    </lineage>
</organism>
<feature type="compositionally biased region" description="Low complexity" evidence="1">
    <location>
        <begin position="288"/>
        <end position="298"/>
    </location>
</feature>
<feature type="non-terminal residue" evidence="2">
    <location>
        <position position="1"/>
    </location>
</feature>
<feature type="compositionally biased region" description="Basic residues" evidence="1">
    <location>
        <begin position="75"/>
        <end position="112"/>
    </location>
</feature>
<feature type="region of interest" description="Disordered" evidence="1">
    <location>
        <begin position="1"/>
        <end position="128"/>
    </location>
</feature>
<feature type="compositionally biased region" description="Basic residues" evidence="1">
    <location>
        <begin position="307"/>
        <end position="317"/>
    </location>
</feature>
<evidence type="ECO:0000256" key="1">
    <source>
        <dbReference type="SAM" id="MobiDB-lite"/>
    </source>
</evidence>
<dbReference type="AlphaFoldDB" id="A0A6J4JRH8"/>
<dbReference type="EMBL" id="CADCTH010000505">
    <property type="protein sequence ID" value="CAA9285546.1"/>
    <property type="molecule type" value="Genomic_DNA"/>
</dbReference>
<reference evidence="2" key="1">
    <citation type="submission" date="2020-02" db="EMBL/GenBank/DDBJ databases">
        <authorList>
            <person name="Meier V. D."/>
        </authorList>
    </citation>
    <scope>NUCLEOTIDE SEQUENCE</scope>
    <source>
        <strain evidence="2">AVDCRST_MAG54</strain>
    </source>
</reference>
<sequence>GSPDARGARRRGRRPHPHALPRVGPGGRRAGGARARQPLDEPVLRAPHARRARALAPAGPGHARLRAHPAGADRRHPRARRLGRRPRRLPRRARRRPAGAPRRLVHRRRGHRAGGPGAAGGVADVPRPGVPVRLRRHVPRRQALLARLRRLRRRSREPRVRAAPARGRPLRRRPALAAQRHERDVLARRAPGAARAGGHPGRRDPALDDLRGRLPRRRGDLGELARRRSGDARAAQRPVAEVLRLVVAAVPGREAPGALDPRRRRRRGRRRLGAGARDARRAGGGARLAGPGRVPAPADGQPDPRRARGLPRRRRARGDRGVPGVGPRPARRHRRPVGGDLLGVPRLGAL</sequence>
<feature type="compositionally biased region" description="Basic and acidic residues" evidence="1">
    <location>
        <begin position="201"/>
        <end position="231"/>
    </location>
</feature>
<proteinExistence type="predicted"/>
<evidence type="ECO:0000313" key="2">
    <source>
        <dbReference type="EMBL" id="CAA9285546.1"/>
    </source>
</evidence>
<dbReference type="GO" id="GO:0016787">
    <property type="term" value="F:hydrolase activity"/>
    <property type="evidence" value="ECO:0007669"/>
    <property type="project" value="UniProtKB-KW"/>
</dbReference>
<accession>A0A6J4JRH8</accession>
<feature type="region of interest" description="Disordered" evidence="1">
    <location>
        <begin position="255"/>
        <end position="350"/>
    </location>
</feature>
<protein>
    <submittedName>
        <fullName evidence="2">Hydrolase, alpha/beta fold family</fullName>
    </submittedName>
</protein>
<feature type="compositionally biased region" description="Low complexity" evidence="1">
    <location>
        <begin position="188"/>
        <end position="197"/>
    </location>
</feature>
<feature type="region of interest" description="Disordered" evidence="1">
    <location>
        <begin position="155"/>
        <end position="237"/>
    </location>
</feature>
<name>A0A6J4JRH8_9PSEU</name>